<dbReference type="GO" id="GO:0016491">
    <property type="term" value="F:oxidoreductase activity"/>
    <property type="evidence" value="ECO:0007669"/>
    <property type="project" value="UniProtKB-KW"/>
</dbReference>
<evidence type="ECO:0000259" key="3">
    <source>
        <dbReference type="SMART" id="SM00829"/>
    </source>
</evidence>
<dbReference type="Gene3D" id="3.40.50.720">
    <property type="entry name" value="NAD(P)-binding Rossmann-like Domain"/>
    <property type="match status" value="1"/>
</dbReference>
<protein>
    <recommendedName>
        <fullName evidence="2">Zinc-type alcohol dehydrogenase-like protein</fullName>
    </recommendedName>
</protein>
<keyword evidence="2" id="KW-0560">Oxidoreductase</keyword>
<reference evidence="4 5" key="1">
    <citation type="journal article" date="2014" name="Genome Biol. Evol.">
        <title>Genome degeneration and adaptation in a nascent stage of symbiosis.</title>
        <authorList>
            <person name="Oakeson K.F."/>
            <person name="Gil R."/>
            <person name="Clayton A.L."/>
            <person name="Dunn D.M."/>
            <person name="von Niederhausern A.C."/>
            <person name="Hamil C."/>
            <person name="Aoyagi A."/>
            <person name="Duval B."/>
            <person name="Baca A."/>
            <person name="Silva F.J."/>
            <person name="Vallier A."/>
            <person name="Jackson D.G."/>
            <person name="Latorre A."/>
            <person name="Weiss R.B."/>
            <person name="Heddi A."/>
            <person name="Moya A."/>
            <person name="Dale C."/>
        </authorList>
    </citation>
    <scope>NUCLEOTIDE SEQUENCE [LARGE SCALE GENOMIC DNA]</scope>
    <source>
        <strain evidence="4 5">HS1</strain>
    </source>
</reference>
<dbReference type="Proteomes" id="UP000019028">
    <property type="component" value="Chromosome"/>
</dbReference>
<dbReference type="CDD" id="cd08252">
    <property type="entry name" value="AL_MDR"/>
    <property type="match status" value="1"/>
</dbReference>
<dbReference type="InterPro" id="IPR013154">
    <property type="entry name" value="ADH-like_N"/>
</dbReference>
<keyword evidence="2" id="KW-0479">Metal-binding</keyword>
<feature type="domain" description="Enoyl reductase (ER)" evidence="3">
    <location>
        <begin position="13"/>
        <end position="334"/>
    </location>
</feature>
<dbReference type="Pfam" id="PF13602">
    <property type="entry name" value="ADH_zinc_N_2"/>
    <property type="match status" value="1"/>
</dbReference>
<comment type="similarity">
    <text evidence="2">Belongs to the zinc-containing alcohol dehydrogenase family. Quinone oxidoreductase subfamily.</text>
</comment>
<dbReference type="SUPFAM" id="SSF50129">
    <property type="entry name" value="GroES-like"/>
    <property type="match status" value="1"/>
</dbReference>
<dbReference type="SMART" id="SM00829">
    <property type="entry name" value="PKS_ER"/>
    <property type="match status" value="1"/>
</dbReference>
<name>W0HYU7_9GAMM</name>
<dbReference type="Pfam" id="PF08240">
    <property type="entry name" value="ADH_N"/>
    <property type="match status" value="1"/>
</dbReference>
<dbReference type="GO" id="GO:0008270">
    <property type="term" value="F:zinc ion binding"/>
    <property type="evidence" value="ECO:0007669"/>
    <property type="project" value="InterPro"/>
</dbReference>
<dbReference type="PANTHER" id="PTHR44154:SF1">
    <property type="entry name" value="QUINONE OXIDOREDUCTASE"/>
    <property type="match status" value="1"/>
</dbReference>
<dbReference type="Gene3D" id="3.90.180.10">
    <property type="entry name" value="Medium-chain alcohol dehydrogenases, catalytic domain"/>
    <property type="match status" value="1"/>
</dbReference>
<dbReference type="InterPro" id="IPR051603">
    <property type="entry name" value="Zinc-ADH_QOR/CCCR"/>
</dbReference>
<keyword evidence="2" id="KW-0862">Zinc</keyword>
<dbReference type="HOGENOM" id="CLU_026673_3_0_6"/>
<dbReference type="InterPro" id="IPR014182">
    <property type="entry name" value="ADH_Zn_typ-1"/>
</dbReference>
<evidence type="ECO:0000313" key="4">
    <source>
        <dbReference type="EMBL" id="AHF77333.1"/>
    </source>
</evidence>
<dbReference type="InterPro" id="IPR036291">
    <property type="entry name" value="NAD(P)-bd_dom_sf"/>
</dbReference>
<organism evidence="4 5">
    <name type="scientific">Sodalis praecaptivus</name>
    <dbReference type="NCBI Taxonomy" id="1239307"/>
    <lineage>
        <taxon>Bacteria</taxon>
        <taxon>Pseudomonadati</taxon>
        <taxon>Pseudomonadota</taxon>
        <taxon>Gammaproteobacteria</taxon>
        <taxon>Enterobacterales</taxon>
        <taxon>Bruguierivoracaceae</taxon>
        <taxon>Sodalis</taxon>
    </lineage>
</organism>
<keyword evidence="5" id="KW-1185">Reference proteome</keyword>
<dbReference type="PATRIC" id="fig|1239307.3.peg.2533"/>
<evidence type="ECO:0000256" key="1">
    <source>
        <dbReference type="ARBA" id="ARBA00022857"/>
    </source>
</evidence>
<accession>W0HYU7</accession>
<keyword evidence="1" id="KW-0521">NADP</keyword>
<dbReference type="InterPro" id="IPR011032">
    <property type="entry name" value="GroES-like_sf"/>
</dbReference>
<dbReference type="KEGG" id="sod:Sant_2288"/>
<proteinExistence type="inferred from homology"/>
<gene>
    <name evidence="4" type="ORF">Sant_2288</name>
</gene>
<evidence type="ECO:0000313" key="5">
    <source>
        <dbReference type="Proteomes" id="UP000019028"/>
    </source>
</evidence>
<dbReference type="RefSeq" id="WP_025422469.1">
    <property type="nucleotide sequence ID" value="NZ_CP006569.1"/>
</dbReference>
<dbReference type="OrthoDB" id="9785812at2"/>
<sequence length="336" mass="36558">MHAFGFYQPLPITAPDALVALELPEPTLGDYDLLVEVKAISVNPVDVKVRAGSTPAPGEARIPGWDAAGIVLKTGARVSRFAVGDRVWYAGDIRRPGSYAERQAVDERLVGPMPATLDFAEAAALPLTAITAWELLFDRLKVQHHDPAAPGALLVIGAAGGVGSILLQLARALTGLTLVATASRDETRRWVQTLGAHAVIDHSQPWAPQLADQGISPIDYVIGLNHTDSYIPQIIEVLAPEGQLALIDDPQQFDIVPFKSKSLSVHWELMFTRSLYQTPSQARQHALLRRVAELVDRGVLRTTLTRRFDGITLDNLRQAHTLLEQGATRGKIVLVR</sequence>
<dbReference type="InterPro" id="IPR020843">
    <property type="entry name" value="ER"/>
</dbReference>
<dbReference type="EMBL" id="CP006569">
    <property type="protein sequence ID" value="AHF77333.1"/>
    <property type="molecule type" value="Genomic_DNA"/>
</dbReference>
<dbReference type="PANTHER" id="PTHR44154">
    <property type="entry name" value="QUINONE OXIDOREDUCTASE"/>
    <property type="match status" value="1"/>
</dbReference>
<dbReference type="SUPFAM" id="SSF51735">
    <property type="entry name" value="NAD(P)-binding Rossmann-fold domains"/>
    <property type="match status" value="1"/>
</dbReference>
<evidence type="ECO:0000256" key="2">
    <source>
        <dbReference type="RuleBase" id="RU364000"/>
    </source>
</evidence>
<dbReference type="AlphaFoldDB" id="W0HYU7"/>
<dbReference type="NCBIfam" id="TIGR02817">
    <property type="entry name" value="adh_fam_1"/>
    <property type="match status" value="1"/>
</dbReference>